<feature type="chain" id="PRO_5035315787" evidence="1">
    <location>
        <begin position="18"/>
        <end position="89"/>
    </location>
</feature>
<evidence type="ECO:0000313" key="2">
    <source>
        <dbReference type="EMBL" id="CAG7785745.1"/>
    </source>
</evidence>
<sequence>MKFFCVIFGLMLLVCSAVVNANARKDLPTEATENKEPREIREGRHYGGGGWGHHHHHHGYGYYYGGIGGGYYRHHHGHHHHHHDHHYGK</sequence>
<accession>A0A8J2KFQ1</accession>
<comment type="caution">
    <text evidence="2">The sequence shown here is derived from an EMBL/GenBank/DDBJ whole genome shotgun (WGS) entry which is preliminary data.</text>
</comment>
<dbReference type="AlphaFoldDB" id="A0A8J2KFQ1"/>
<keyword evidence="1" id="KW-0732">Signal</keyword>
<organism evidence="2 3">
    <name type="scientific">Allacma fusca</name>
    <dbReference type="NCBI Taxonomy" id="39272"/>
    <lineage>
        <taxon>Eukaryota</taxon>
        <taxon>Metazoa</taxon>
        <taxon>Ecdysozoa</taxon>
        <taxon>Arthropoda</taxon>
        <taxon>Hexapoda</taxon>
        <taxon>Collembola</taxon>
        <taxon>Symphypleona</taxon>
        <taxon>Sminthuridae</taxon>
        <taxon>Allacma</taxon>
    </lineage>
</organism>
<evidence type="ECO:0000256" key="1">
    <source>
        <dbReference type="SAM" id="SignalP"/>
    </source>
</evidence>
<proteinExistence type="predicted"/>
<name>A0A8J2KFQ1_9HEXA</name>
<feature type="signal peptide" evidence="1">
    <location>
        <begin position="1"/>
        <end position="17"/>
    </location>
</feature>
<dbReference type="EMBL" id="CAJVCH010302791">
    <property type="protein sequence ID" value="CAG7785745.1"/>
    <property type="molecule type" value="Genomic_DNA"/>
</dbReference>
<gene>
    <name evidence="2" type="ORF">AFUS01_LOCUS24352</name>
</gene>
<evidence type="ECO:0000313" key="3">
    <source>
        <dbReference type="Proteomes" id="UP000708208"/>
    </source>
</evidence>
<protein>
    <submittedName>
        <fullName evidence="2">Uncharacterized protein</fullName>
    </submittedName>
</protein>
<dbReference type="Proteomes" id="UP000708208">
    <property type="component" value="Unassembled WGS sequence"/>
</dbReference>
<keyword evidence="3" id="KW-1185">Reference proteome</keyword>
<reference evidence="2" key="1">
    <citation type="submission" date="2021-06" db="EMBL/GenBank/DDBJ databases">
        <authorList>
            <person name="Hodson N. C."/>
            <person name="Mongue J. A."/>
            <person name="Jaron S. K."/>
        </authorList>
    </citation>
    <scope>NUCLEOTIDE SEQUENCE</scope>
</reference>